<evidence type="ECO:0000313" key="2">
    <source>
        <dbReference type="EMBL" id="MRG91669.1"/>
    </source>
</evidence>
<comment type="caution">
    <text evidence="2">The sequence shown here is derived from an EMBL/GenBank/DDBJ whole genome shotgun (WGS) entry which is preliminary data.</text>
</comment>
<gene>
    <name evidence="2" type="ORF">GF068_06985</name>
</gene>
<sequence>MGGGCVATDPGAIEGRRSTPASCSSAPCIEAARRASRVELSPEGAKIRGLDVGGGCASCSSASGIEAARRASRVEISPEVSRP</sequence>
<feature type="region of interest" description="Disordered" evidence="1">
    <location>
        <begin position="1"/>
        <end position="22"/>
    </location>
</feature>
<organism evidence="2 3">
    <name type="scientific">Polyangium spumosum</name>
    <dbReference type="NCBI Taxonomy" id="889282"/>
    <lineage>
        <taxon>Bacteria</taxon>
        <taxon>Pseudomonadati</taxon>
        <taxon>Myxococcota</taxon>
        <taxon>Polyangia</taxon>
        <taxon>Polyangiales</taxon>
        <taxon>Polyangiaceae</taxon>
        <taxon>Polyangium</taxon>
    </lineage>
</organism>
<dbReference type="Proteomes" id="UP000440224">
    <property type="component" value="Unassembled WGS sequence"/>
</dbReference>
<dbReference type="EMBL" id="WJIE01000002">
    <property type="protein sequence ID" value="MRG91669.1"/>
    <property type="molecule type" value="Genomic_DNA"/>
</dbReference>
<evidence type="ECO:0000256" key="1">
    <source>
        <dbReference type="SAM" id="MobiDB-lite"/>
    </source>
</evidence>
<name>A0A6N7PI37_9BACT</name>
<evidence type="ECO:0000313" key="3">
    <source>
        <dbReference type="Proteomes" id="UP000440224"/>
    </source>
</evidence>
<proteinExistence type="predicted"/>
<keyword evidence="3" id="KW-1185">Reference proteome</keyword>
<protein>
    <submittedName>
        <fullName evidence="2">Uncharacterized protein</fullName>
    </submittedName>
</protein>
<accession>A0A6N7PI37</accession>
<dbReference type="AlphaFoldDB" id="A0A6N7PI37"/>
<dbReference type="RefSeq" id="WP_153818558.1">
    <property type="nucleotide sequence ID" value="NZ_WJIE01000002.1"/>
</dbReference>
<reference evidence="2 3" key="1">
    <citation type="submission" date="2019-10" db="EMBL/GenBank/DDBJ databases">
        <title>A soil myxobacterium in the family Polyangiaceae.</title>
        <authorList>
            <person name="Li Y."/>
            <person name="Wang J."/>
        </authorList>
    </citation>
    <scope>NUCLEOTIDE SEQUENCE [LARGE SCALE GENOMIC DNA]</scope>
    <source>
        <strain evidence="2 3">DSM 14734</strain>
    </source>
</reference>